<dbReference type="InterPro" id="IPR036259">
    <property type="entry name" value="MFS_trans_sf"/>
</dbReference>
<evidence type="ECO:0000313" key="13">
    <source>
        <dbReference type="EMBL" id="GLB46768.1"/>
    </source>
</evidence>
<dbReference type="AlphaFoldDB" id="A0A9W6B1P0"/>
<dbReference type="GO" id="GO:0005886">
    <property type="term" value="C:plasma membrane"/>
    <property type="evidence" value="ECO:0007669"/>
    <property type="project" value="UniProtKB-SubCell"/>
</dbReference>
<feature type="domain" description="Membrane insertase YidC/Oxa/ALB C-terminal" evidence="12">
    <location>
        <begin position="58"/>
        <end position="246"/>
    </location>
</feature>
<evidence type="ECO:0000256" key="1">
    <source>
        <dbReference type="ARBA" id="ARBA00004651"/>
    </source>
</evidence>
<dbReference type="GO" id="GO:0051205">
    <property type="term" value="P:protein insertion into membrane"/>
    <property type="evidence" value="ECO:0007669"/>
    <property type="project" value="TreeGrafter"/>
</dbReference>
<evidence type="ECO:0000256" key="8">
    <source>
        <dbReference type="ARBA" id="ARBA00023186"/>
    </source>
</evidence>
<name>A0A9W6B1P0_9LACO</name>
<sequence>MKKIKHLGIITLLGSLALILSGCVRTDASGKPYGFTYHYLAVPGQNIMDWLAKFVGGYGWALIVLTVIVRMILLPIMVKQMKQSTTQQEKISLIKPQLNEIQKKQKQAKNQQEQMQLSQSMMQLYRQNGISMTGGIGCLPIIIQIPVFVALYNAIRFSPEVSHTIFMGISLGKSNILLAILAFLSYLLQGYLMLIGVPKDQRKQMKMMLFLSPLMIFIFTIKSPAGLGIYFFIGGIFACIQTLIINLYRPKIRAEVAKNSKNHPTNKVKIPDFNSESEKNSSENQSSEKVDIHKLNRERNKGKQNHH</sequence>
<keyword evidence="6 11" id="KW-1133">Transmembrane helix</keyword>
<evidence type="ECO:0000256" key="10">
    <source>
        <dbReference type="SAM" id="MobiDB-lite"/>
    </source>
</evidence>
<feature type="compositionally biased region" description="Basic and acidic residues" evidence="10">
    <location>
        <begin position="276"/>
        <end position="301"/>
    </location>
</feature>
<feature type="transmembrane region" description="Helical" evidence="11">
    <location>
        <begin position="130"/>
        <end position="155"/>
    </location>
</feature>
<comment type="caution">
    <text evidence="13">The sequence shown here is derived from an EMBL/GenBank/DDBJ whole genome shotgun (WGS) entry which is preliminary data.</text>
</comment>
<dbReference type="EMBL" id="BRPL01000002">
    <property type="protein sequence ID" value="GLB46768.1"/>
    <property type="molecule type" value="Genomic_DNA"/>
</dbReference>
<reference evidence="13" key="2">
    <citation type="journal article" date="2023" name="PLoS ONE">
        <title>Philodulcilactobacillus myokoensis gen. nov., sp. nov., a fructophilic, acidophilic, and agar-phobic lactic acid bacterium isolated from fermented vegetable extracts.</title>
        <authorList>
            <person name="Kouya T."/>
            <person name="Ishiyama Y."/>
            <person name="Ohashi S."/>
            <person name="Kumakubo R."/>
            <person name="Yamazaki T."/>
            <person name="Otaki T."/>
        </authorList>
    </citation>
    <scope>NUCLEOTIDE SEQUENCE</scope>
    <source>
        <strain evidence="13">WR16-4</strain>
    </source>
</reference>
<evidence type="ECO:0000256" key="2">
    <source>
        <dbReference type="ARBA" id="ARBA00022448"/>
    </source>
</evidence>
<dbReference type="CDD" id="cd20070">
    <property type="entry name" value="5TM_YidC_Alb3"/>
    <property type="match status" value="1"/>
</dbReference>
<comment type="similarity">
    <text evidence="9">Belongs to the OXA1/ALB3/YidC family.</text>
</comment>
<dbReference type="InterPro" id="IPR028055">
    <property type="entry name" value="YidC/Oxa/ALB_C"/>
</dbReference>
<dbReference type="NCBIfam" id="TIGR03592">
    <property type="entry name" value="yidC_oxa1_cterm"/>
    <property type="match status" value="1"/>
</dbReference>
<evidence type="ECO:0000256" key="5">
    <source>
        <dbReference type="ARBA" id="ARBA00022927"/>
    </source>
</evidence>
<reference evidence="13" key="1">
    <citation type="submission" date="2022-07" db="EMBL/GenBank/DDBJ databases">
        <authorList>
            <person name="Kouya T."/>
            <person name="Ishiyama Y."/>
        </authorList>
    </citation>
    <scope>NUCLEOTIDE SEQUENCE</scope>
    <source>
        <strain evidence="13">WR16-4</strain>
    </source>
</reference>
<keyword evidence="3" id="KW-1003">Cell membrane</keyword>
<proteinExistence type="inferred from homology"/>
<evidence type="ECO:0000259" key="12">
    <source>
        <dbReference type="Pfam" id="PF02096"/>
    </source>
</evidence>
<keyword evidence="7 11" id="KW-0472">Membrane</keyword>
<dbReference type="PROSITE" id="PS51257">
    <property type="entry name" value="PROKAR_LIPOPROTEIN"/>
    <property type="match status" value="1"/>
</dbReference>
<keyword evidence="2" id="KW-0813">Transport</keyword>
<dbReference type="SUPFAM" id="SSF103473">
    <property type="entry name" value="MFS general substrate transporter"/>
    <property type="match status" value="1"/>
</dbReference>
<comment type="subcellular location">
    <subcellularLocation>
        <location evidence="1">Cell membrane</location>
        <topology evidence="1">Multi-pass membrane protein</topology>
    </subcellularLocation>
    <subcellularLocation>
        <location evidence="9">Membrane</location>
        <topology evidence="9">Multi-pass membrane protein</topology>
    </subcellularLocation>
</comment>
<feature type="transmembrane region" description="Helical" evidence="11">
    <location>
        <begin position="207"/>
        <end position="223"/>
    </location>
</feature>
<dbReference type="Proteomes" id="UP001144204">
    <property type="component" value="Unassembled WGS sequence"/>
</dbReference>
<feature type="region of interest" description="Disordered" evidence="10">
    <location>
        <begin position="259"/>
        <end position="307"/>
    </location>
</feature>
<evidence type="ECO:0000256" key="7">
    <source>
        <dbReference type="ARBA" id="ARBA00023136"/>
    </source>
</evidence>
<keyword evidence="14" id="KW-1185">Reference proteome</keyword>
<evidence type="ECO:0000256" key="9">
    <source>
        <dbReference type="RuleBase" id="RU003945"/>
    </source>
</evidence>
<keyword evidence="8" id="KW-0143">Chaperone</keyword>
<dbReference type="PRINTS" id="PR00701">
    <property type="entry name" value="60KDINNERMP"/>
</dbReference>
<feature type="transmembrane region" description="Helical" evidence="11">
    <location>
        <begin position="50"/>
        <end position="73"/>
    </location>
</feature>
<dbReference type="Pfam" id="PF02096">
    <property type="entry name" value="60KD_IMP"/>
    <property type="match status" value="1"/>
</dbReference>
<protein>
    <submittedName>
        <fullName evidence="13">Membrane protein insertase YidC 1</fullName>
    </submittedName>
</protein>
<evidence type="ECO:0000313" key="14">
    <source>
        <dbReference type="Proteomes" id="UP001144204"/>
    </source>
</evidence>
<dbReference type="PANTHER" id="PTHR12428:SF65">
    <property type="entry name" value="CYTOCHROME C OXIDASE ASSEMBLY PROTEIN COX18, MITOCHONDRIAL"/>
    <property type="match status" value="1"/>
</dbReference>
<feature type="transmembrane region" description="Helical" evidence="11">
    <location>
        <begin position="175"/>
        <end position="195"/>
    </location>
</feature>
<dbReference type="GO" id="GO:0032977">
    <property type="term" value="F:membrane insertase activity"/>
    <property type="evidence" value="ECO:0007669"/>
    <property type="project" value="InterPro"/>
</dbReference>
<organism evidence="13 14">
    <name type="scientific">Philodulcilactobacillus myokoensis</name>
    <dbReference type="NCBI Taxonomy" id="2929573"/>
    <lineage>
        <taxon>Bacteria</taxon>
        <taxon>Bacillati</taxon>
        <taxon>Bacillota</taxon>
        <taxon>Bacilli</taxon>
        <taxon>Lactobacillales</taxon>
        <taxon>Lactobacillaceae</taxon>
        <taxon>Philodulcilactobacillus</taxon>
    </lineage>
</organism>
<evidence type="ECO:0000256" key="6">
    <source>
        <dbReference type="ARBA" id="ARBA00022989"/>
    </source>
</evidence>
<gene>
    <name evidence="13" type="primary">yidC1</name>
    <name evidence="13" type="ORF">WR164_07470</name>
</gene>
<dbReference type="InterPro" id="IPR047196">
    <property type="entry name" value="YidC_ALB_C"/>
</dbReference>
<dbReference type="InterPro" id="IPR001708">
    <property type="entry name" value="YidC/ALB3/OXA1/COX18"/>
</dbReference>
<keyword evidence="4 9" id="KW-0812">Transmembrane</keyword>
<evidence type="ECO:0000256" key="11">
    <source>
        <dbReference type="SAM" id="Phobius"/>
    </source>
</evidence>
<evidence type="ECO:0000256" key="4">
    <source>
        <dbReference type="ARBA" id="ARBA00022692"/>
    </source>
</evidence>
<keyword evidence="5" id="KW-0653">Protein transport</keyword>
<accession>A0A9W6B1P0</accession>
<feature type="transmembrane region" description="Helical" evidence="11">
    <location>
        <begin position="229"/>
        <end position="248"/>
    </location>
</feature>
<dbReference type="GO" id="GO:0015031">
    <property type="term" value="P:protein transport"/>
    <property type="evidence" value="ECO:0007669"/>
    <property type="project" value="UniProtKB-KW"/>
</dbReference>
<dbReference type="RefSeq" id="WP_286136229.1">
    <property type="nucleotide sequence ID" value="NZ_BRPL01000002.1"/>
</dbReference>
<dbReference type="PANTHER" id="PTHR12428">
    <property type="entry name" value="OXA1"/>
    <property type="match status" value="1"/>
</dbReference>
<evidence type="ECO:0000256" key="3">
    <source>
        <dbReference type="ARBA" id="ARBA00022475"/>
    </source>
</evidence>